<dbReference type="InterPro" id="IPR050224">
    <property type="entry name" value="TALE_homeobox"/>
</dbReference>
<evidence type="ECO:0000256" key="4">
    <source>
        <dbReference type="ARBA" id="ARBA00023155"/>
    </source>
</evidence>
<evidence type="ECO:0000313" key="10">
    <source>
        <dbReference type="Proteomes" id="UP000069940"/>
    </source>
</evidence>
<comment type="similarity">
    <text evidence="2">Belongs to the TALE/MEIS homeobox family.</text>
</comment>
<evidence type="ECO:0000256" key="6">
    <source>
        <dbReference type="PROSITE-ProRule" id="PRU00108"/>
    </source>
</evidence>
<feature type="compositionally biased region" description="Basic and acidic residues" evidence="7">
    <location>
        <begin position="279"/>
        <end position="291"/>
    </location>
</feature>
<name>A0ABM1Z7J0_AEDAL</name>
<dbReference type="InterPro" id="IPR032453">
    <property type="entry name" value="PKNOX/Meis_N"/>
</dbReference>
<feature type="compositionally biased region" description="Low complexity" evidence="7">
    <location>
        <begin position="251"/>
        <end position="260"/>
    </location>
</feature>
<evidence type="ECO:0000256" key="7">
    <source>
        <dbReference type="SAM" id="MobiDB-lite"/>
    </source>
</evidence>
<feature type="region of interest" description="Disordered" evidence="7">
    <location>
        <begin position="317"/>
        <end position="349"/>
    </location>
</feature>
<dbReference type="GeneID" id="109405285"/>
<sequence length="470" mass="51164">MAQPRYDDGLHGYGMDGGAAAMYDPHAGHRPPGLSGLPPHHSPHMNHAAAASVGMHGYHGTSSHVSPATSHMGAVQPDVHKRDKEAIYGHPLFPLLALIFEKCELATCTPREPGVAGGDVCSSDSFSEDVAVFSKQIRQEKPYYVADPEVDSLMVQAIQVLRFHLLELEKVHELCDNFCHRYISCLKGKMPIDLVIDERDTTKPPELGGANGEGRSNADSTSHTDGASTPDVRPPSSSISYSGAVNDDVRSPGSGSTPGPLSAQPPPGLDTPDPGRWCSRRDWSSPPDSRVDANRRVLYSSVFLGSPVAVDFTSTSIQGDASNTSIGSGEGTGEEDDDSNGKKNQKKRGIFPKVATNILRAWLFQHLTHPYPSEDQKKQLAQDTGLTILQVNNWFINARRRIVQPMIDQSNRAVYSPISVYTHPGPSAGYPDAMSYMMDGQAQMMHRPPGDPTFHQGYHYPPAEYYPHHL</sequence>
<dbReference type="InterPro" id="IPR008422">
    <property type="entry name" value="KN_HD"/>
</dbReference>
<dbReference type="PANTHER" id="PTHR11850">
    <property type="entry name" value="HOMEOBOX PROTEIN TRANSCRIPTION FACTORS"/>
    <property type="match status" value="1"/>
</dbReference>
<evidence type="ECO:0000256" key="2">
    <source>
        <dbReference type="ARBA" id="ARBA00009661"/>
    </source>
</evidence>
<evidence type="ECO:0000256" key="1">
    <source>
        <dbReference type="ARBA" id="ARBA00004123"/>
    </source>
</evidence>
<feature type="region of interest" description="Disordered" evidence="7">
    <location>
        <begin position="200"/>
        <end position="291"/>
    </location>
</feature>
<proteinExistence type="inferred from homology"/>
<evidence type="ECO:0000313" key="9">
    <source>
        <dbReference type="EnsemblMetazoa" id="AALFPA23_015797.P23007"/>
    </source>
</evidence>
<dbReference type="SMART" id="SM00389">
    <property type="entry name" value="HOX"/>
    <property type="match status" value="1"/>
</dbReference>
<dbReference type="SUPFAM" id="SSF46689">
    <property type="entry name" value="Homeodomain-like"/>
    <property type="match status" value="1"/>
</dbReference>
<keyword evidence="10" id="KW-1185">Reference proteome</keyword>
<dbReference type="Pfam" id="PF05920">
    <property type="entry name" value="Homeobox_KN"/>
    <property type="match status" value="1"/>
</dbReference>
<dbReference type="CDD" id="cd00086">
    <property type="entry name" value="homeodomain"/>
    <property type="match status" value="1"/>
</dbReference>
<evidence type="ECO:0000256" key="3">
    <source>
        <dbReference type="ARBA" id="ARBA00023125"/>
    </source>
</evidence>
<dbReference type="InterPro" id="IPR001356">
    <property type="entry name" value="HD"/>
</dbReference>
<comment type="subcellular location">
    <subcellularLocation>
        <location evidence="1 6">Nucleus</location>
    </subcellularLocation>
</comment>
<feature type="domain" description="Homeobox" evidence="8">
    <location>
        <begin position="342"/>
        <end position="405"/>
    </location>
</feature>
<dbReference type="Pfam" id="PF16493">
    <property type="entry name" value="Meis_PKNOX_N"/>
    <property type="match status" value="1"/>
</dbReference>
<evidence type="ECO:0000259" key="8">
    <source>
        <dbReference type="PROSITE" id="PS50071"/>
    </source>
</evidence>
<feature type="compositionally biased region" description="Polar residues" evidence="7">
    <location>
        <begin position="217"/>
        <end position="227"/>
    </location>
</feature>
<dbReference type="PROSITE" id="PS50071">
    <property type="entry name" value="HOMEOBOX_2"/>
    <property type="match status" value="1"/>
</dbReference>
<dbReference type="Gene3D" id="1.10.10.60">
    <property type="entry name" value="Homeodomain-like"/>
    <property type="match status" value="1"/>
</dbReference>
<dbReference type="RefSeq" id="XP_062706386.1">
    <property type="nucleotide sequence ID" value="XM_062850402.1"/>
</dbReference>
<keyword evidence="5 6" id="KW-0539">Nucleus</keyword>
<reference evidence="9" key="2">
    <citation type="submission" date="2025-05" db="UniProtKB">
        <authorList>
            <consortium name="EnsemblMetazoa"/>
        </authorList>
    </citation>
    <scope>IDENTIFICATION</scope>
    <source>
        <strain evidence="9">Foshan</strain>
    </source>
</reference>
<keyword evidence="4 6" id="KW-0371">Homeobox</keyword>
<keyword evidence="3 6" id="KW-0238">DNA-binding</keyword>
<dbReference type="Proteomes" id="UP000069940">
    <property type="component" value="Unassembled WGS sequence"/>
</dbReference>
<protein>
    <recommendedName>
        <fullName evidence="8">Homeobox domain-containing protein</fullName>
    </recommendedName>
</protein>
<reference evidence="10" key="1">
    <citation type="journal article" date="2015" name="Proc. Natl. Acad. Sci. U.S.A.">
        <title>Genome sequence of the Asian Tiger mosquito, Aedes albopictus, reveals insights into its biology, genetics, and evolution.</title>
        <authorList>
            <person name="Chen X.G."/>
            <person name="Jiang X."/>
            <person name="Gu J."/>
            <person name="Xu M."/>
            <person name="Wu Y."/>
            <person name="Deng Y."/>
            <person name="Zhang C."/>
            <person name="Bonizzoni M."/>
            <person name="Dermauw W."/>
            <person name="Vontas J."/>
            <person name="Armbruster P."/>
            <person name="Huang X."/>
            <person name="Yang Y."/>
            <person name="Zhang H."/>
            <person name="He W."/>
            <person name="Peng H."/>
            <person name="Liu Y."/>
            <person name="Wu K."/>
            <person name="Chen J."/>
            <person name="Lirakis M."/>
            <person name="Topalis P."/>
            <person name="Van Leeuwen T."/>
            <person name="Hall A.B."/>
            <person name="Jiang X."/>
            <person name="Thorpe C."/>
            <person name="Mueller R.L."/>
            <person name="Sun C."/>
            <person name="Waterhouse R.M."/>
            <person name="Yan G."/>
            <person name="Tu Z.J."/>
            <person name="Fang X."/>
            <person name="James A.A."/>
        </authorList>
    </citation>
    <scope>NUCLEOTIDE SEQUENCE [LARGE SCALE GENOMIC DNA]</scope>
    <source>
        <strain evidence="10">Foshan</strain>
    </source>
</reference>
<evidence type="ECO:0000256" key="5">
    <source>
        <dbReference type="ARBA" id="ARBA00023242"/>
    </source>
</evidence>
<organism evidence="9 10">
    <name type="scientific">Aedes albopictus</name>
    <name type="common">Asian tiger mosquito</name>
    <name type="synonym">Stegomyia albopicta</name>
    <dbReference type="NCBI Taxonomy" id="7160"/>
    <lineage>
        <taxon>Eukaryota</taxon>
        <taxon>Metazoa</taxon>
        <taxon>Ecdysozoa</taxon>
        <taxon>Arthropoda</taxon>
        <taxon>Hexapoda</taxon>
        <taxon>Insecta</taxon>
        <taxon>Pterygota</taxon>
        <taxon>Neoptera</taxon>
        <taxon>Endopterygota</taxon>
        <taxon>Diptera</taxon>
        <taxon>Nematocera</taxon>
        <taxon>Culicoidea</taxon>
        <taxon>Culicidae</taxon>
        <taxon>Culicinae</taxon>
        <taxon>Aedini</taxon>
        <taxon>Aedes</taxon>
        <taxon>Stegomyia</taxon>
    </lineage>
</organism>
<accession>A0ABM1Z7J0</accession>
<dbReference type="InterPro" id="IPR009057">
    <property type="entry name" value="Homeodomain-like_sf"/>
</dbReference>
<dbReference type="EnsemblMetazoa" id="AALFPA23_015797.R23007">
    <property type="protein sequence ID" value="AALFPA23_015797.P23007"/>
    <property type="gene ID" value="AALFPA23_015797"/>
</dbReference>
<feature type="DNA-binding region" description="Homeobox" evidence="6">
    <location>
        <begin position="344"/>
        <end position="406"/>
    </location>
</feature>